<reference evidence="12" key="1">
    <citation type="journal article" date="2010" name="Nature">
        <title>The Amphimedon queenslandica genome and the evolution of animal complexity.</title>
        <authorList>
            <person name="Srivastava M."/>
            <person name="Simakov O."/>
            <person name="Chapman J."/>
            <person name="Fahey B."/>
            <person name="Gauthier M.E."/>
            <person name="Mitros T."/>
            <person name="Richards G.S."/>
            <person name="Conaco C."/>
            <person name="Dacre M."/>
            <person name="Hellsten U."/>
            <person name="Larroux C."/>
            <person name="Putnam N.H."/>
            <person name="Stanke M."/>
            <person name="Adamska M."/>
            <person name="Darling A."/>
            <person name="Degnan S.M."/>
            <person name="Oakley T.H."/>
            <person name="Plachetzki D.C."/>
            <person name="Zhai Y."/>
            <person name="Adamski M."/>
            <person name="Calcino A."/>
            <person name="Cummins S.F."/>
            <person name="Goodstein D.M."/>
            <person name="Harris C."/>
            <person name="Jackson D.J."/>
            <person name="Leys S.P."/>
            <person name="Shu S."/>
            <person name="Woodcroft B.J."/>
            <person name="Vervoort M."/>
            <person name="Kosik K.S."/>
            <person name="Manning G."/>
            <person name="Degnan B.M."/>
            <person name="Rokhsar D.S."/>
        </authorList>
    </citation>
    <scope>NUCLEOTIDE SEQUENCE [LARGE SCALE GENOMIC DNA]</scope>
</reference>
<dbReference type="GO" id="GO:0003755">
    <property type="term" value="F:peptidyl-prolyl cis-trans isomerase activity"/>
    <property type="evidence" value="ECO:0007669"/>
    <property type="project" value="UniProtKB-KW"/>
</dbReference>
<dbReference type="GO" id="GO:0008160">
    <property type="term" value="F:protein tyrosine phosphatase activator activity"/>
    <property type="evidence" value="ECO:0007669"/>
    <property type="project" value="TreeGrafter"/>
</dbReference>
<dbReference type="PANTHER" id="PTHR10012:SF0">
    <property type="entry name" value="SERINE_THREONINE-PROTEIN PHOSPHATASE 2A ACTIVATOR"/>
    <property type="match status" value="1"/>
</dbReference>
<protein>
    <recommendedName>
        <fullName evidence="8 10">Serine/threonine-protein phosphatase 2A activator</fullName>
        <ecNumber evidence="4 10">5.2.1.8</ecNumber>
    </recommendedName>
    <alternativeName>
        <fullName evidence="9 10">Phosphotyrosyl phosphatase activator</fullName>
    </alternativeName>
</protein>
<dbReference type="InParanoid" id="A0A1X7VCL9"/>
<dbReference type="eggNOG" id="KOG2867">
    <property type="taxonomic scope" value="Eukaryota"/>
</dbReference>
<evidence type="ECO:0000313" key="11">
    <source>
        <dbReference type="EnsemblMetazoa" id="Aqu2.1.37262_001"/>
    </source>
</evidence>
<dbReference type="CDD" id="cd04087">
    <property type="entry name" value="PTPA"/>
    <property type="match status" value="1"/>
</dbReference>
<proteinExistence type="inferred from homology"/>
<dbReference type="GO" id="GO:0007052">
    <property type="term" value="P:mitotic spindle organization"/>
    <property type="evidence" value="ECO:0007669"/>
    <property type="project" value="TreeGrafter"/>
</dbReference>
<dbReference type="InterPro" id="IPR004327">
    <property type="entry name" value="Phstyr_phstse_ac"/>
</dbReference>
<sequence>MASDHVFKRPERLIKNEASMDKWLNSEAYSNFIGWIKILSESVRGKTVSSAPPGSEATKKVLSVLDQLSVWVDEIPAVDQPQRFGNIAFRSWLDKVKANARQLIESILPEDLKGAAVELEVYFLEGFGNYTRIDYGTGHEAKFMAFLCCLMQIRAIPLEDKEAVVLRIAVKYLDLMRKIQKVYRLEPAGSHGVWGLDDYQFIPFIWGAAQLIGLEDLLHPRQIPDPIVADKNKEDYIFMSCLNYIHEVKKGVFAEHSNVLWGISSLSEWNRVHSGLLKMYKGEVLDKFPVAQHFPFGTILSIEPATTK</sequence>
<gene>
    <name evidence="11" type="primary">100640533</name>
</gene>
<dbReference type="OrthoDB" id="16120at2759"/>
<dbReference type="Gene3D" id="1.20.120.1150">
    <property type="match status" value="1"/>
</dbReference>
<dbReference type="Pfam" id="PF03095">
    <property type="entry name" value="PTPA"/>
    <property type="match status" value="1"/>
</dbReference>
<reference evidence="11" key="2">
    <citation type="submission" date="2017-05" db="UniProtKB">
        <authorList>
            <consortium name="EnsemblMetazoa"/>
        </authorList>
    </citation>
    <scope>IDENTIFICATION</scope>
</reference>
<comment type="subcellular location">
    <subcellularLocation>
        <location evidence="2 10">Cytoplasm</location>
    </subcellularLocation>
</comment>
<dbReference type="InterPro" id="IPR037218">
    <property type="entry name" value="PTPA_sf"/>
</dbReference>
<organism evidence="11">
    <name type="scientific">Amphimedon queenslandica</name>
    <name type="common">Sponge</name>
    <dbReference type="NCBI Taxonomy" id="400682"/>
    <lineage>
        <taxon>Eukaryota</taxon>
        <taxon>Metazoa</taxon>
        <taxon>Porifera</taxon>
        <taxon>Demospongiae</taxon>
        <taxon>Heteroscleromorpha</taxon>
        <taxon>Haplosclerida</taxon>
        <taxon>Niphatidae</taxon>
        <taxon>Amphimedon</taxon>
    </lineage>
</organism>
<dbReference type="Proteomes" id="UP000007879">
    <property type="component" value="Unassembled WGS sequence"/>
</dbReference>
<keyword evidence="7 10" id="KW-0413">Isomerase</keyword>
<evidence type="ECO:0000256" key="4">
    <source>
        <dbReference type="ARBA" id="ARBA00013194"/>
    </source>
</evidence>
<comment type="catalytic activity">
    <reaction evidence="1 10">
        <text>[protein]-peptidylproline (omega=180) = [protein]-peptidylproline (omega=0)</text>
        <dbReference type="Rhea" id="RHEA:16237"/>
        <dbReference type="Rhea" id="RHEA-COMP:10747"/>
        <dbReference type="Rhea" id="RHEA-COMP:10748"/>
        <dbReference type="ChEBI" id="CHEBI:83833"/>
        <dbReference type="ChEBI" id="CHEBI:83834"/>
        <dbReference type="EC" id="5.2.1.8"/>
    </reaction>
</comment>
<evidence type="ECO:0000256" key="5">
    <source>
        <dbReference type="ARBA" id="ARBA00022490"/>
    </source>
</evidence>
<dbReference type="SUPFAM" id="SSF140984">
    <property type="entry name" value="PTPA-like"/>
    <property type="match status" value="1"/>
</dbReference>
<dbReference type="GO" id="GO:0005634">
    <property type="term" value="C:nucleus"/>
    <property type="evidence" value="ECO:0007669"/>
    <property type="project" value="TreeGrafter"/>
</dbReference>
<keyword evidence="12" id="KW-1185">Reference proteome</keyword>
<dbReference type="InterPro" id="IPR043170">
    <property type="entry name" value="PTPA_C_lid"/>
</dbReference>
<evidence type="ECO:0000256" key="6">
    <source>
        <dbReference type="ARBA" id="ARBA00023110"/>
    </source>
</evidence>
<dbReference type="EC" id="5.2.1.8" evidence="4 10"/>
<dbReference type="GO" id="GO:0005737">
    <property type="term" value="C:cytoplasm"/>
    <property type="evidence" value="ECO:0007669"/>
    <property type="project" value="UniProtKB-SubCell"/>
</dbReference>
<dbReference type="EnsemblMetazoa" id="XM_011404365.2">
    <property type="protein sequence ID" value="XP_011402667.1"/>
    <property type="gene ID" value="LOC100640533"/>
</dbReference>
<dbReference type="EnsemblMetazoa" id="Aqu2.1.37262_001">
    <property type="protein sequence ID" value="Aqu2.1.37262_001"/>
    <property type="gene ID" value="Aqu2.1.37262"/>
</dbReference>
<evidence type="ECO:0000256" key="7">
    <source>
        <dbReference type="ARBA" id="ARBA00023235"/>
    </source>
</evidence>
<evidence type="ECO:0000256" key="3">
    <source>
        <dbReference type="ARBA" id="ARBA00011019"/>
    </source>
</evidence>
<dbReference type="GO" id="GO:0000159">
    <property type="term" value="C:protein phosphatase type 2A complex"/>
    <property type="evidence" value="ECO:0007669"/>
    <property type="project" value="TreeGrafter"/>
</dbReference>
<evidence type="ECO:0000256" key="2">
    <source>
        <dbReference type="ARBA" id="ARBA00004496"/>
    </source>
</evidence>
<dbReference type="PIRSF" id="PIRSF016325">
    <property type="entry name" value="Phstyr_phstse_ac"/>
    <property type="match status" value="1"/>
</dbReference>
<comment type="similarity">
    <text evidence="3 10">Belongs to the PTPA-type PPIase family.</text>
</comment>
<accession>A0A1X7VCL9</accession>
<dbReference type="STRING" id="400682.A0A1X7VCL9"/>
<evidence type="ECO:0000256" key="10">
    <source>
        <dbReference type="RuleBase" id="RU361210"/>
    </source>
</evidence>
<keyword evidence="5 10" id="KW-0963">Cytoplasm</keyword>
<name>A0A1X7VCL9_AMPQE</name>
<dbReference type="PANTHER" id="PTHR10012">
    <property type="entry name" value="SERINE/THREONINE-PROTEIN PHOSPHATASE 2A REGULATORY SUBUNIT B"/>
    <property type="match status" value="1"/>
</dbReference>
<comment type="function">
    <text evidence="10">PPIases accelerate the folding of proteins. It catalyzes the cis-trans isomerization of proline imidic peptide bonds in oligopeptides.</text>
</comment>
<keyword evidence="6 10" id="KW-0697">Rotamase</keyword>
<evidence type="ECO:0000256" key="1">
    <source>
        <dbReference type="ARBA" id="ARBA00000971"/>
    </source>
</evidence>
<dbReference type="AlphaFoldDB" id="A0A1X7VCL9"/>
<evidence type="ECO:0000256" key="9">
    <source>
        <dbReference type="ARBA" id="ARBA00044820"/>
    </source>
</evidence>
<evidence type="ECO:0000256" key="8">
    <source>
        <dbReference type="ARBA" id="ARBA00044786"/>
    </source>
</evidence>
<evidence type="ECO:0000313" key="12">
    <source>
        <dbReference type="Proteomes" id="UP000007879"/>
    </source>
</evidence>
<dbReference type="FunFam" id="1.20.120.1150:FF:000002">
    <property type="entry name" value="Serine/threonine-protein phosphatase 2A activator"/>
    <property type="match status" value="1"/>
</dbReference>
<dbReference type="KEGG" id="aqu:100640533"/>